<dbReference type="GO" id="GO:0046872">
    <property type="term" value="F:metal ion binding"/>
    <property type="evidence" value="ECO:0007669"/>
    <property type="project" value="UniProtKB-KW"/>
</dbReference>
<keyword evidence="4" id="KW-0807">Transducer</keyword>
<accession>A0AAD7IX38</accession>
<dbReference type="GO" id="GO:0031683">
    <property type="term" value="F:G-protein beta/gamma-subunit complex binding"/>
    <property type="evidence" value="ECO:0007669"/>
    <property type="project" value="InterPro"/>
</dbReference>
<dbReference type="SUPFAM" id="SSF52540">
    <property type="entry name" value="P-loop containing nucleoside triphosphate hydrolases"/>
    <property type="match status" value="1"/>
</dbReference>
<evidence type="ECO:0000256" key="1">
    <source>
        <dbReference type="ARBA" id="ARBA00022723"/>
    </source>
</evidence>
<name>A0AAD7IX38_9AGAR</name>
<dbReference type="PANTHER" id="PTHR10218">
    <property type="entry name" value="GTP-BINDING PROTEIN ALPHA SUBUNIT"/>
    <property type="match status" value="1"/>
</dbReference>
<dbReference type="PROSITE" id="PS51882">
    <property type="entry name" value="G_ALPHA"/>
    <property type="match status" value="1"/>
</dbReference>
<evidence type="ECO:0000256" key="5">
    <source>
        <dbReference type="PIRSR" id="PIRSR601019-1"/>
    </source>
</evidence>
<comment type="caution">
    <text evidence="6">The sequence shown here is derived from an EMBL/GenBank/DDBJ whole genome shotgun (WGS) entry which is preliminary data.</text>
</comment>
<organism evidence="6 7">
    <name type="scientific">Mycena maculata</name>
    <dbReference type="NCBI Taxonomy" id="230809"/>
    <lineage>
        <taxon>Eukaryota</taxon>
        <taxon>Fungi</taxon>
        <taxon>Dikarya</taxon>
        <taxon>Basidiomycota</taxon>
        <taxon>Agaricomycotina</taxon>
        <taxon>Agaricomycetes</taxon>
        <taxon>Agaricomycetidae</taxon>
        <taxon>Agaricales</taxon>
        <taxon>Marasmiineae</taxon>
        <taxon>Mycenaceae</taxon>
        <taxon>Mycena</taxon>
    </lineage>
</organism>
<keyword evidence="1" id="KW-0479">Metal-binding</keyword>
<dbReference type="PRINTS" id="PR00318">
    <property type="entry name" value="GPROTEINA"/>
</dbReference>
<sequence>MGVVEHTFFLQWFTMNHDVQWKFYDVGGGTNQRATWIPYFEDINAIIFIAPISAFDQVLAEDPRVNRLEDSFLLWQAVVSNRLFARVGMILLLNKCDLLQAKLDAGVRFNQHVLSYGDRPNDYESVSRYLSNKFRASVRRGDEGRTLFTHLVALTDTRRKIPPTIIENVREIVFRSYLKDHIVTTKLV</sequence>
<dbReference type="EMBL" id="JARJLG010000075">
    <property type="protein sequence ID" value="KAJ7752197.1"/>
    <property type="molecule type" value="Genomic_DNA"/>
</dbReference>
<dbReference type="GO" id="GO:0007188">
    <property type="term" value="P:adenylate cyclase-modulating G protein-coupled receptor signaling pathway"/>
    <property type="evidence" value="ECO:0007669"/>
    <property type="project" value="TreeGrafter"/>
</dbReference>
<dbReference type="InterPro" id="IPR001019">
    <property type="entry name" value="Gprotein_alpha_su"/>
</dbReference>
<dbReference type="GO" id="GO:0005525">
    <property type="term" value="F:GTP binding"/>
    <property type="evidence" value="ECO:0007669"/>
    <property type="project" value="UniProtKB-KW"/>
</dbReference>
<dbReference type="GO" id="GO:0005834">
    <property type="term" value="C:heterotrimeric G-protein complex"/>
    <property type="evidence" value="ECO:0007669"/>
    <property type="project" value="TreeGrafter"/>
</dbReference>
<dbReference type="AlphaFoldDB" id="A0AAD7IX38"/>
<reference evidence="6" key="1">
    <citation type="submission" date="2023-03" db="EMBL/GenBank/DDBJ databases">
        <title>Massive genome expansion in bonnet fungi (Mycena s.s.) driven by repeated elements and novel gene families across ecological guilds.</title>
        <authorList>
            <consortium name="Lawrence Berkeley National Laboratory"/>
            <person name="Harder C.B."/>
            <person name="Miyauchi S."/>
            <person name="Viragh M."/>
            <person name="Kuo A."/>
            <person name="Thoen E."/>
            <person name="Andreopoulos B."/>
            <person name="Lu D."/>
            <person name="Skrede I."/>
            <person name="Drula E."/>
            <person name="Henrissat B."/>
            <person name="Morin E."/>
            <person name="Kohler A."/>
            <person name="Barry K."/>
            <person name="LaButti K."/>
            <person name="Morin E."/>
            <person name="Salamov A."/>
            <person name="Lipzen A."/>
            <person name="Mereny Z."/>
            <person name="Hegedus B."/>
            <person name="Baldrian P."/>
            <person name="Stursova M."/>
            <person name="Weitz H."/>
            <person name="Taylor A."/>
            <person name="Grigoriev I.V."/>
            <person name="Nagy L.G."/>
            <person name="Martin F."/>
            <person name="Kauserud H."/>
        </authorList>
    </citation>
    <scope>NUCLEOTIDE SEQUENCE</scope>
    <source>
        <strain evidence="6">CBHHK188m</strain>
    </source>
</reference>
<dbReference type="PANTHER" id="PTHR10218:SF360">
    <property type="entry name" value="GUANINE NUCLEOTIDE-BINDING PROTEIN SUBUNIT ALPHA HOMOLOG"/>
    <property type="match status" value="1"/>
</dbReference>
<gene>
    <name evidence="6" type="ORF">DFH07DRAFT_887200</name>
</gene>
<dbReference type="GO" id="GO:0001664">
    <property type="term" value="F:G protein-coupled receptor binding"/>
    <property type="evidence" value="ECO:0007669"/>
    <property type="project" value="TreeGrafter"/>
</dbReference>
<keyword evidence="7" id="KW-1185">Reference proteome</keyword>
<feature type="binding site" evidence="5">
    <location>
        <begin position="94"/>
        <end position="97"/>
    </location>
    <ligand>
        <name>GTP</name>
        <dbReference type="ChEBI" id="CHEBI:37565"/>
    </ligand>
</feature>
<evidence type="ECO:0000256" key="2">
    <source>
        <dbReference type="ARBA" id="ARBA00022741"/>
    </source>
</evidence>
<evidence type="ECO:0000256" key="3">
    <source>
        <dbReference type="ARBA" id="ARBA00023134"/>
    </source>
</evidence>
<evidence type="ECO:0000313" key="6">
    <source>
        <dbReference type="EMBL" id="KAJ7752197.1"/>
    </source>
</evidence>
<dbReference type="SMART" id="SM00275">
    <property type="entry name" value="G_alpha"/>
    <property type="match status" value="1"/>
</dbReference>
<dbReference type="FunFam" id="3.40.50.300:FF:000692">
    <property type="entry name" value="Guanine nucleotide-binding protein subunit alpha"/>
    <property type="match status" value="1"/>
</dbReference>
<keyword evidence="2 5" id="KW-0547">Nucleotide-binding</keyword>
<dbReference type="Proteomes" id="UP001215280">
    <property type="component" value="Unassembled WGS sequence"/>
</dbReference>
<dbReference type="Pfam" id="PF00503">
    <property type="entry name" value="G-alpha"/>
    <property type="match status" value="1"/>
</dbReference>
<dbReference type="InterPro" id="IPR027417">
    <property type="entry name" value="P-loop_NTPase"/>
</dbReference>
<evidence type="ECO:0000256" key="4">
    <source>
        <dbReference type="ARBA" id="ARBA00023224"/>
    </source>
</evidence>
<dbReference type="GO" id="GO:0003924">
    <property type="term" value="F:GTPase activity"/>
    <property type="evidence" value="ECO:0007669"/>
    <property type="project" value="InterPro"/>
</dbReference>
<proteinExistence type="predicted"/>
<dbReference type="GO" id="GO:0005737">
    <property type="term" value="C:cytoplasm"/>
    <property type="evidence" value="ECO:0007669"/>
    <property type="project" value="TreeGrafter"/>
</dbReference>
<evidence type="ECO:0000313" key="7">
    <source>
        <dbReference type="Proteomes" id="UP001215280"/>
    </source>
</evidence>
<keyword evidence="3 5" id="KW-0342">GTP-binding</keyword>
<protein>
    <submittedName>
        <fullName evidence="6">Guanine nucleotide binding protein, alpha subunit</fullName>
    </submittedName>
</protein>
<dbReference type="Gene3D" id="3.40.50.300">
    <property type="entry name" value="P-loop containing nucleotide triphosphate hydrolases"/>
    <property type="match status" value="1"/>
</dbReference>